<dbReference type="Proteomes" id="UP000501945">
    <property type="component" value="Chromosome"/>
</dbReference>
<reference evidence="5 6" key="1">
    <citation type="submission" date="2019-12" db="EMBL/GenBank/DDBJ databases">
        <title>Whole genome sequences of Lactococcus raffinolactis strains isolated from sewage.</title>
        <authorList>
            <person name="Ybazeta G."/>
            <person name="Ross M."/>
            <person name="Brabant-Kirwan D."/>
            <person name="Saleh M."/>
            <person name="Dillon J.A."/>
            <person name="Splinter K."/>
            <person name="Nokhbeh R."/>
        </authorList>
    </citation>
    <scope>NUCLEOTIDE SEQUENCE [LARGE SCALE GENOMIC DNA]</scope>
    <source>
        <strain evidence="4 5">Lr_19_14</strain>
        <strain evidence="3 6">Lr_19_5</strain>
    </source>
</reference>
<evidence type="ECO:0000313" key="4">
    <source>
        <dbReference type="EMBL" id="QIW58270.1"/>
    </source>
</evidence>
<keyword evidence="5" id="KW-1185">Reference proteome</keyword>
<dbReference type="PANTHER" id="PTHR35601:SF1">
    <property type="entry name" value="TOXIN RELE"/>
    <property type="match status" value="1"/>
</dbReference>
<dbReference type="EMBL" id="CP047628">
    <property type="protein sequence ID" value="QIW58270.1"/>
    <property type="molecule type" value="Genomic_DNA"/>
</dbReference>
<keyword evidence="2" id="KW-1277">Toxin-antitoxin system</keyword>
<evidence type="ECO:0000313" key="3">
    <source>
        <dbReference type="EMBL" id="QIW53912.1"/>
    </source>
</evidence>
<dbReference type="EMBL" id="CP047616">
    <property type="protein sequence ID" value="QIW53912.1"/>
    <property type="molecule type" value="Genomic_DNA"/>
</dbReference>
<dbReference type="KEGG" id="lrn:CMV25_09810"/>
<dbReference type="GeneID" id="93295043"/>
<dbReference type="OrthoDB" id="9805098at2"/>
<dbReference type="InterPro" id="IPR035093">
    <property type="entry name" value="RelE/ParE_toxin_dom_sf"/>
</dbReference>
<dbReference type="AlphaFoldDB" id="A0A2A5SA11"/>
<name>A0A2A5SA11_9LACT</name>
<dbReference type="Pfam" id="PF05016">
    <property type="entry name" value="ParE_toxin"/>
    <property type="match status" value="1"/>
</dbReference>
<evidence type="ECO:0000256" key="2">
    <source>
        <dbReference type="ARBA" id="ARBA00022649"/>
    </source>
</evidence>
<protein>
    <submittedName>
        <fullName evidence="3">Type II toxin-antitoxin system RelE/ParE family toxin</fullName>
    </submittedName>
</protein>
<accession>A0A2A5SA11</accession>
<proteinExistence type="inferred from homology"/>
<dbReference type="STRING" id="1348633.GCA_001591765_01515"/>
<evidence type="ECO:0000256" key="1">
    <source>
        <dbReference type="ARBA" id="ARBA00006226"/>
    </source>
</evidence>
<dbReference type="SUPFAM" id="SSF143011">
    <property type="entry name" value="RelE-like"/>
    <property type="match status" value="1"/>
</dbReference>
<evidence type="ECO:0000313" key="6">
    <source>
        <dbReference type="Proteomes" id="UP000501945"/>
    </source>
</evidence>
<dbReference type="PANTHER" id="PTHR35601">
    <property type="entry name" value="TOXIN RELE"/>
    <property type="match status" value="1"/>
</dbReference>
<organism evidence="3 6">
    <name type="scientific">Pseudolactococcus raffinolactis</name>
    <dbReference type="NCBI Taxonomy" id="1366"/>
    <lineage>
        <taxon>Bacteria</taxon>
        <taxon>Bacillati</taxon>
        <taxon>Bacillota</taxon>
        <taxon>Bacilli</taxon>
        <taxon>Lactobacillales</taxon>
        <taxon>Streptococcaceae</taxon>
        <taxon>Pseudolactococcus</taxon>
    </lineage>
</organism>
<gene>
    <name evidence="4" type="ORF">GU334_04860</name>
    <name evidence="3" type="ORF">GU336_07030</name>
</gene>
<dbReference type="InterPro" id="IPR007712">
    <property type="entry name" value="RelE/ParE_toxin"/>
</dbReference>
<comment type="similarity">
    <text evidence="1">Belongs to the RelE toxin family.</text>
</comment>
<dbReference type="Proteomes" id="UP000501558">
    <property type="component" value="Chromosome"/>
</dbReference>
<sequence length="92" mass="11090">MTQFDWEFDEKAAKKFQKLDLTVQRRIVSWLNKNITNVTDPRLLGKALEGNFQTLWRYRVGKYRIIADIRDDEFLVLVIKAGKRNDVYQRRK</sequence>
<evidence type="ECO:0000313" key="5">
    <source>
        <dbReference type="Proteomes" id="UP000501558"/>
    </source>
</evidence>
<dbReference type="RefSeq" id="WP_061775001.1">
    <property type="nucleotide sequence ID" value="NZ_BAAAXH010000071.1"/>
</dbReference>
<dbReference type="Gene3D" id="3.30.2310.20">
    <property type="entry name" value="RelE-like"/>
    <property type="match status" value="1"/>
</dbReference>